<sequence length="45" mass="5663">MIDNTFFIFFEIYVLFLCFLEMLLFDYVMLFLFLNLLENHCYHII</sequence>
<dbReference type="HOGENOM" id="CLU_3197485_0_0_10"/>
<keyword evidence="1" id="KW-0812">Transmembrane</keyword>
<dbReference type="AlphaFoldDB" id="F9YRB2"/>
<dbReference type="Proteomes" id="UP000008895">
    <property type="component" value="Chromosome"/>
</dbReference>
<evidence type="ECO:0000256" key="1">
    <source>
        <dbReference type="SAM" id="Phobius"/>
    </source>
</evidence>
<keyword evidence="1" id="KW-0472">Membrane</keyword>
<accession>F9YRB2</accession>
<proteinExistence type="predicted"/>
<feature type="transmembrane region" description="Helical" evidence="1">
    <location>
        <begin position="12"/>
        <end position="37"/>
    </location>
</feature>
<evidence type="ECO:0000313" key="2">
    <source>
        <dbReference type="EMBL" id="AEK22470.1"/>
    </source>
</evidence>
<keyword evidence="3" id="KW-1185">Reference proteome</keyword>
<evidence type="ECO:0000313" key="3">
    <source>
        <dbReference type="Proteomes" id="UP000008895"/>
    </source>
</evidence>
<protein>
    <submittedName>
        <fullName evidence="2">Uncharacterized protein</fullName>
    </submittedName>
</protein>
<keyword evidence="1" id="KW-1133">Transmembrane helix</keyword>
<dbReference type="KEGG" id="ccm:Ccan_03480"/>
<organism evidence="2 3">
    <name type="scientific">Capnocytophaga canimorsus (strain 5)</name>
    <dbReference type="NCBI Taxonomy" id="860228"/>
    <lineage>
        <taxon>Bacteria</taxon>
        <taxon>Pseudomonadati</taxon>
        <taxon>Bacteroidota</taxon>
        <taxon>Flavobacteriia</taxon>
        <taxon>Flavobacteriales</taxon>
        <taxon>Flavobacteriaceae</taxon>
        <taxon>Capnocytophaga</taxon>
    </lineage>
</organism>
<reference evidence="2 3" key="1">
    <citation type="journal article" date="2011" name="J. Bacteriol.">
        <title>Complete genome sequence of the dog commensal and human pathogen Capnocytophaga canimorsus strain 5.</title>
        <authorList>
            <person name="Manfredi P."/>
            <person name="Pagni M."/>
            <person name="Cornelis G.R."/>
        </authorList>
    </citation>
    <scope>NUCLEOTIDE SEQUENCE [LARGE SCALE GENOMIC DNA]</scope>
    <source>
        <strain evidence="3">5</strain>
    </source>
</reference>
<dbReference type="EMBL" id="CP002113">
    <property type="protein sequence ID" value="AEK22470.1"/>
    <property type="molecule type" value="Genomic_DNA"/>
</dbReference>
<name>F9YRB2_CAPCC</name>
<gene>
    <name evidence="2" type="ordered locus">Ccan_03480</name>
</gene>